<dbReference type="Proteomes" id="UP000005237">
    <property type="component" value="Unassembled WGS sequence"/>
</dbReference>
<reference evidence="2" key="1">
    <citation type="submission" date="2010-08" db="EMBL/GenBank/DDBJ databases">
        <authorList>
            <consortium name="Caenorhabditis japonica Sequencing Consortium"/>
            <person name="Wilson R.K."/>
        </authorList>
    </citation>
    <scope>NUCLEOTIDE SEQUENCE [LARGE SCALE GENOMIC DNA]</scope>
    <source>
        <strain evidence="2">DF5081</strain>
    </source>
</reference>
<dbReference type="PANTHER" id="PTHR21516:SF8">
    <property type="entry name" value="FHA DOMAIN-CONTAINING PROTEIN-RELATED"/>
    <property type="match status" value="1"/>
</dbReference>
<name>A0A8R1HLJ2_CAEJA</name>
<evidence type="ECO:0000313" key="1">
    <source>
        <dbReference type="EnsemblMetazoa" id="CJA05390.1"/>
    </source>
</evidence>
<dbReference type="PANTHER" id="PTHR21516">
    <property type="entry name" value="AAA_LID_7 DOMAIN-CONTAINING PROTEIN-RELATED-RELATED"/>
    <property type="match status" value="1"/>
</dbReference>
<dbReference type="Pfam" id="PF03312">
    <property type="entry name" value="DUF272"/>
    <property type="match status" value="1"/>
</dbReference>
<sequence length="455" mass="51103">MTSNDSKVIYFIARRWVNIEGVKFFTIVIPENGERTDVVEQVLTDNGLVLGDFFRLKDQQMKKMGFLTSTVCGDVAFIANISSKLVYLSNNKVFQNKLFTDSICRDNLPLGNYNISISLLPSPIRISPDIVIYFEGTNAKPFGSQVQSDNREVKMNGSGVVPRCSPIEFPHFQNSQALVMPSKIPSLAVNPNLLLPVELGGAQQVATGDVFRVESPFNLTTFQRDTREVTEGVPVVTPGYRPIDIPRFQDNQRMENIARIPHVIGEYTGMPANAAKPNLVIPVELGGPKQVVTGDGFRVESPFKVTKNETLRAVVLKYVEKFGNRTHYLWILEKHVEAVFISNNHNLSKGHFFKGVFSLKSNQKWSCSSYIEGLPTPLLAGGLDSLDRVWFTVKLQKYQEIGMNMRFARAQAKFIGEILDTESKLSGLDANGKEVNIRRKKLDDNEYVWSIFEVL</sequence>
<proteinExistence type="predicted"/>
<organism evidence="1 2">
    <name type="scientific">Caenorhabditis japonica</name>
    <dbReference type="NCBI Taxonomy" id="281687"/>
    <lineage>
        <taxon>Eukaryota</taxon>
        <taxon>Metazoa</taxon>
        <taxon>Ecdysozoa</taxon>
        <taxon>Nematoda</taxon>
        <taxon>Chromadorea</taxon>
        <taxon>Rhabditida</taxon>
        <taxon>Rhabditina</taxon>
        <taxon>Rhabditomorpha</taxon>
        <taxon>Rhabditoidea</taxon>
        <taxon>Rhabditidae</taxon>
        <taxon>Peloderinae</taxon>
        <taxon>Caenorhabditis</taxon>
    </lineage>
</organism>
<dbReference type="EnsemblMetazoa" id="CJA05390.1">
    <property type="protein sequence ID" value="CJA05390.1"/>
    <property type="gene ID" value="WBGene00124594"/>
</dbReference>
<accession>A0A8R1HLJ2</accession>
<dbReference type="AlphaFoldDB" id="A0A8R1HLJ2"/>
<reference evidence="1" key="2">
    <citation type="submission" date="2022-06" db="UniProtKB">
        <authorList>
            <consortium name="EnsemblMetazoa"/>
        </authorList>
    </citation>
    <scope>IDENTIFICATION</scope>
    <source>
        <strain evidence="1">DF5081</strain>
    </source>
</reference>
<keyword evidence="2" id="KW-1185">Reference proteome</keyword>
<dbReference type="InterPro" id="IPR004987">
    <property type="entry name" value="DUF272"/>
</dbReference>
<evidence type="ECO:0000313" key="2">
    <source>
        <dbReference type="Proteomes" id="UP000005237"/>
    </source>
</evidence>
<protein>
    <submittedName>
        <fullName evidence="1">Uncharacterized protein</fullName>
    </submittedName>
</protein>